<sequence>MLAKAKAFLLVNIPDPRPARLRAMAANPVRAAWDALKQILRFVSDLKPGSITAGLRYVYVPEQTAGGVRDRLKVYPYISGGDGAELEAVASILRRGSVSKFFTLVEDQLPPLDDSLSAACRIVRSYSFIEPLIPCDLNADIPGQYFVCNPFEPNDDNDFSGLDRVLDGFAEAAVVDIAVCPADIQQLRISSTQYLEHVTRINRHWDAHEEPAFRMDPLSDDPRARMDSPVLAPHRYPDPSAAETYRMHQKIHDGLRNAQLNFHIVVLAHDAATAHLLASTVAESAFEEGAYKLVLGSAGCAVTNVKNGLESNSVIKEEELPDGFQGLPPQYQKLAQLLNTASVSELGGIFRLPMATSGPFCCANRDTDPPCEPEGNTIPIGVDDLGETRNGDVVRGISPKTLTRHLFMSGMCGNGKTVLLMSLLISLWRKRIPFLHIEPVKTESRALKQLGEIEYPGASDLARDLRIYTPGNNTLSPFQINPLQVPEGISIEEHISMLESCFQAIMPMSGPLPGILREALERVYWNRKEEDVPCITDLLAEAEAALQAKGYAPSTYSDLRGAMDTRLNSLTRGAMGRVLQGRRDNPSMTELLRSPGILELERLSQDHACFLTLFILMRLRQELRSMPPADGDLRYVLIIDEAHNIVGTNTDAAPSEDFPDPKAYAAECVSRLLAEFRALGIGIIIADQMPSAVAAEVVKHPGTKVTFQLTHSEDRATIGAAMLFGDSEYEEIARLRPGHAYLFAPGYHYPQRIRTVNLHEHLDLLPPTDSALRDLIKHDDWFLIAIERRMEDQAAHLQCAMDDFDDMRVAILREVAVTMARLPMFQHQIRASRMRKEKDALIRQVEGLRRRLESRLRYFQNVELTRWLPDDCERDSLSSELRSWIDHLERRWREVMQPDVKAALTHLVSMLERIKALTSARKGRHENETK</sequence>
<keyword evidence="2" id="KW-1185">Reference proteome</keyword>
<dbReference type="PANTHER" id="PTHR30121:SF6">
    <property type="entry name" value="SLR6007 PROTEIN"/>
    <property type="match status" value="1"/>
</dbReference>
<protein>
    <recommendedName>
        <fullName evidence="3">Helicase HerA central domain-containing protein</fullName>
    </recommendedName>
</protein>
<dbReference type="AlphaFoldDB" id="A0A6C2U0Y2"/>
<name>A0A6C2U0Y2_PONDE</name>
<dbReference type="EMBL" id="CAAHFG010000001">
    <property type="protein sequence ID" value="VGO13479.1"/>
    <property type="molecule type" value="Genomic_DNA"/>
</dbReference>
<gene>
    <name evidence="1" type="ORF">PDESU_02036</name>
</gene>
<dbReference type="Gene3D" id="3.40.50.300">
    <property type="entry name" value="P-loop containing nucleotide triphosphate hydrolases"/>
    <property type="match status" value="1"/>
</dbReference>
<dbReference type="SUPFAM" id="SSF52540">
    <property type="entry name" value="P-loop containing nucleoside triphosphate hydrolases"/>
    <property type="match status" value="1"/>
</dbReference>
<dbReference type="RefSeq" id="WP_136079049.1">
    <property type="nucleotide sequence ID" value="NZ_CAAHFG010000001.1"/>
</dbReference>
<reference evidence="1 2" key="1">
    <citation type="submission" date="2019-04" db="EMBL/GenBank/DDBJ databases">
        <authorList>
            <person name="Van Vliet M D."/>
        </authorList>
    </citation>
    <scope>NUCLEOTIDE SEQUENCE [LARGE SCALE GENOMIC DNA]</scope>
    <source>
        <strain evidence="1 2">F1</strain>
    </source>
</reference>
<dbReference type="InterPro" id="IPR027417">
    <property type="entry name" value="P-loop_NTPase"/>
</dbReference>
<organism evidence="1 2">
    <name type="scientific">Pontiella desulfatans</name>
    <dbReference type="NCBI Taxonomy" id="2750659"/>
    <lineage>
        <taxon>Bacteria</taxon>
        <taxon>Pseudomonadati</taxon>
        <taxon>Kiritimatiellota</taxon>
        <taxon>Kiritimatiellia</taxon>
        <taxon>Kiritimatiellales</taxon>
        <taxon>Pontiellaceae</taxon>
        <taxon>Pontiella</taxon>
    </lineage>
</organism>
<evidence type="ECO:0000313" key="2">
    <source>
        <dbReference type="Proteomes" id="UP000366872"/>
    </source>
</evidence>
<evidence type="ECO:0008006" key="3">
    <source>
        <dbReference type="Google" id="ProtNLM"/>
    </source>
</evidence>
<accession>A0A6C2U0Y2</accession>
<dbReference type="InterPro" id="IPR051162">
    <property type="entry name" value="T4SS_component"/>
</dbReference>
<dbReference type="PANTHER" id="PTHR30121">
    <property type="entry name" value="UNCHARACTERIZED PROTEIN YJGR-RELATED"/>
    <property type="match status" value="1"/>
</dbReference>
<proteinExistence type="predicted"/>
<dbReference type="Proteomes" id="UP000366872">
    <property type="component" value="Unassembled WGS sequence"/>
</dbReference>
<evidence type="ECO:0000313" key="1">
    <source>
        <dbReference type="EMBL" id="VGO13479.1"/>
    </source>
</evidence>